<evidence type="ECO:0000256" key="1">
    <source>
        <dbReference type="ARBA" id="ARBA00023319"/>
    </source>
</evidence>
<dbReference type="CDD" id="cd00099">
    <property type="entry name" value="IgV"/>
    <property type="match status" value="1"/>
</dbReference>
<evidence type="ECO:0000256" key="2">
    <source>
        <dbReference type="SAM" id="Phobius"/>
    </source>
</evidence>
<dbReference type="InterPro" id="IPR003599">
    <property type="entry name" value="Ig_sub"/>
</dbReference>
<dbReference type="GO" id="GO:0019815">
    <property type="term" value="C:B cell receptor complex"/>
    <property type="evidence" value="ECO:0007669"/>
    <property type="project" value="TreeGrafter"/>
</dbReference>
<sequence>MQRYCTRYVTSLMHTQTPLVLSSGVSKDPGILGELLLTRKMDYLVSRNFLLLVTVGAIVSTRGQETLPKPVVPSMVNACTGSDATIECTFSTDNQSLKLNWYFGQTSNFHESTKIYLHSSHASNISNYHEGKEGNTSYLTIRNVNFNDSGWYFCMIIKDIPRLSTACSSGCQLVIYSPTPTPTYSEDNTTNYNTTTICDQNTSTAHLWWLWVALSVSCALLCITVIITMVLCRRKKEAPVYENTNNALKRKWKEDQSFQQCMPSNKHLNKQVDTLKPHKYESHPKEISIYENTKEASRRYGRRY</sequence>
<dbReference type="AlphaFoldDB" id="A0A8T0B9S7"/>
<name>A0A8T0B9S7_SILME</name>
<dbReference type="Proteomes" id="UP000606274">
    <property type="component" value="Unassembled WGS sequence"/>
</dbReference>
<keyword evidence="2" id="KW-0812">Transmembrane</keyword>
<comment type="caution">
    <text evidence="4">The sequence shown here is derived from an EMBL/GenBank/DDBJ whole genome shotgun (WGS) entry which is preliminary data.</text>
</comment>
<keyword evidence="2" id="KW-1133">Transmembrane helix</keyword>
<organism evidence="4 5">
    <name type="scientific">Silurus meridionalis</name>
    <name type="common">Southern catfish</name>
    <name type="synonym">Silurus soldatovi meridionalis</name>
    <dbReference type="NCBI Taxonomy" id="175797"/>
    <lineage>
        <taxon>Eukaryota</taxon>
        <taxon>Metazoa</taxon>
        <taxon>Chordata</taxon>
        <taxon>Craniata</taxon>
        <taxon>Vertebrata</taxon>
        <taxon>Euteleostomi</taxon>
        <taxon>Actinopterygii</taxon>
        <taxon>Neopterygii</taxon>
        <taxon>Teleostei</taxon>
        <taxon>Ostariophysi</taxon>
        <taxon>Siluriformes</taxon>
        <taxon>Siluridae</taxon>
        <taxon>Silurus</taxon>
    </lineage>
</organism>
<keyword evidence="1" id="KW-0393">Immunoglobulin domain</keyword>
<accession>A0A8T0B9S7</accession>
<keyword evidence="2" id="KW-0472">Membrane</keyword>
<evidence type="ECO:0000313" key="4">
    <source>
        <dbReference type="EMBL" id="KAF7703612.1"/>
    </source>
</evidence>
<protein>
    <recommendedName>
        <fullName evidence="3">Ig-like domain-containing protein</fullName>
    </recommendedName>
</protein>
<dbReference type="GO" id="GO:0050853">
    <property type="term" value="P:B cell receptor signaling pathway"/>
    <property type="evidence" value="ECO:0007669"/>
    <property type="project" value="TreeGrafter"/>
</dbReference>
<dbReference type="InterPro" id="IPR007110">
    <property type="entry name" value="Ig-like_dom"/>
</dbReference>
<feature type="domain" description="Ig-like" evidence="3">
    <location>
        <begin position="70"/>
        <end position="164"/>
    </location>
</feature>
<dbReference type="EMBL" id="JABFDY010000009">
    <property type="protein sequence ID" value="KAF7703612.1"/>
    <property type="molecule type" value="Genomic_DNA"/>
</dbReference>
<dbReference type="Pfam" id="PF07686">
    <property type="entry name" value="V-set"/>
    <property type="match status" value="1"/>
</dbReference>
<keyword evidence="5" id="KW-1185">Reference proteome</keyword>
<dbReference type="GO" id="GO:0009897">
    <property type="term" value="C:external side of plasma membrane"/>
    <property type="evidence" value="ECO:0007669"/>
    <property type="project" value="TreeGrafter"/>
</dbReference>
<feature type="transmembrane region" description="Helical" evidence="2">
    <location>
        <begin position="208"/>
        <end position="232"/>
    </location>
</feature>
<dbReference type="PROSITE" id="PS50835">
    <property type="entry name" value="IG_LIKE"/>
    <property type="match status" value="1"/>
</dbReference>
<reference evidence="4" key="1">
    <citation type="submission" date="2020-08" db="EMBL/GenBank/DDBJ databases">
        <title>Chromosome-level assembly of Southern catfish (Silurus meridionalis) provides insights into visual adaptation to the nocturnal and benthic lifestyles.</title>
        <authorList>
            <person name="Zhang Y."/>
            <person name="Wang D."/>
            <person name="Peng Z."/>
        </authorList>
    </citation>
    <scope>NUCLEOTIDE SEQUENCE</scope>
    <source>
        <strain evidence="4">SWU-2019-XX</strain>
        <tissue evidence="4">Muscle</tissue>
    </source>
</reference>
<proteinExistence type="predicted"/>
<dbReference type="GO" id="GO:0030183">
    <property type="term" value="P:B cell differentiation"/>
    <property type="evidence" value="ECO:0007669"/>
    <property type="project" value="TreeGrafter"/>
</dbReference>
<evidence type="ECO:0000259" key="3">
    <source>
        <dbReference type="PROSITE" id="PS50835"/>
    </source>
</evidence>
<dbReference type="InterPro" id="IPR013106">
    <property type="entry name" value="Ig_V-set"/>
</dbReference>
<gene>
    <name evidence="4" type="ORF">HF521_022619</name>
</gene>
<dbReference type="PANTHER" id="PTHR14334">
    <property type="entry name" value="B-CELL ANTIGEN RECEPTOR COMPLEX-ASSOCIATED PROTEIN"/>
    <property type="match status" value="1"/>
</dbReference>
<dbReference type="Gene3D" id="2.60.40.10">
    <property type="entry name" value="Immunoglobulins"/>
    <property type="match status" value="1"/>
</dbReference>
<dbReference type="PANTHER" id="PTHR14334:SF1">
    <property type="entry name" value="B-CELL ANTIGEN RECEPTOR COMPLEX-ASSOCIATED PROTEIN ALPHA CHAIN"/>
    <property type="match status" value="1"/>
</dbReference>
<dbReference type="InterPro" id="IPR013783">
    <property type="entry name" value="Ig-like_fold"/>
</dbReference>
<evidence type="ECO:0000313" key="5">
    <source>
        <dbReference type="Proteomes" id="UP000606274"/>
    </source>
</evidence>
<dbReference type="InterPro" id="IPR036179">
    <property type="entry name" value="Ig-like_dom_sf"/>
</dbReference>
<dbReference type="SUPFAM" id="SSF48726">
    <property type="entry name" value="Immunoglobulin"/>
    <property type="match status" value="1"/>
</dbReference>
<dbReference type="SMART" id="SM00409">
    <property type="entry name" value="IG"/>
    <property type="match status" value="1"/>
</dbReference>